<organism evidence="1 2">
    <name type="scientific">Bifidobacterium longum</name>
    <dbReference type="NCBI Taxonomy" id="216816"/>
    <lineage>
        <taxon>Bacteria</taxon>
        <taxon>Bacillati</taxon>
        <taxon>Actinomycetota</taxon>
        <taxon>Actinomycetes</taxon>
        <taxon>Bifidobacteriales</taxon>
        <taxon>Bifidobacteriaceae</taxon>
        <taxon>Bifidobacterium</taxon>
    </lineage>
</organism>
<evidence type="ECO:0000313" key="1">
    <source>
        <dbReference type="EMBL" id="PWH08752.1"/>
    </source>
</evidence>
<comment type="caution">
    <text evidence="1">The sequence shown here is derived from an EMBL/GenBank/DDBJ whole genome shotgun (WGS) entry which is preliminary data.</text>
</comment>
<sequence>MGQSACCGFDHRACSLLWRLLWPQAVRRFERTLTPQAVTGFDGYNLRRPRFSKRARMLQAGHFADRTRLADRAHLADRTRYNEWL</sequence>
<protein>
    <submittedName>
        <fullName evidence="1">Uncharacterized protein</fullName>
    </submittedName>
</protein>
<gene>
    <name evidence="1" type="ORF">CWE05_06245</name>
</gene>
<name>A0A2U2RS98_BIFLN</name>
<reference evidence="1 2" key="1">
    <citation type="submission" date="2017-11" db="EMBL/GenBank/DDBJ databases">
        <title>Draft genome sequence of Bifidobacterium longum UMA026, isolated from Holstein dairy cow feces.</title>
        <authorList>
            <person name="Albert K."/>
            <person name="Sela D.A."/>
        </authorList>
    </citation>
    <scope>NUCLEOTIDE SEQUENCE [LARGE SCALE GENOMIC DNA]</scope>
    <source>
        <strain evidence="1 2">UMA026</strain>
    </source>
</reference>
<dbReference type="AlphaFoldDB" id="A0A2U2RS98"/>
<dbReference type="EMBL" id="PHUM01000006">
    <property type="protein sequence ID" value="PWH08752.1"/>
    <property type="molecule type" value="Genomic_DNA"/>
</dbReference>
<proteinExistence type="predicted"/>
<accession>A0A2U2RS98</accession>
<dbReference type="Proteomes" id="UP000245582">
    <property type="component" value="Unassembled WGS sequence"/>
</dbReference>
<evidence type="ECO:0000313" key="2">
    <source>
        <dbReference type="Proteomes" id="UP000245582"/>
    </source>
</evidence>